<dbReference type="Gene3D" id="3.40.50.300">
    <property type="entry name" value="P-loop containing nucleotide triphosphate hydrolases"/>
    <property type="match status" value="1"/>
</dbReference>
<keyword evidence="1 4" id="KW-0808">Transferase</keyword>
<evidence type="ECO:0000256" key="1">
    <source>
        <dbReference type="ARBA" id="ARBA00022679"/>
    </source>
</evidence>
<dbReference type="InterPro" id="IPR000863">
    <property type="entry name" value="Sulfotransferase_dom"/>
</dbReference>
<reference evidence="5" key="1">
    <citation type="submission" date="2011-04" db="EMBL/GenBank/DDBJ databases">
        <title>Complete sequence of Cellvibrio gilvus ATCC 13127.</title>
        <authorList>
            <person name="Lucas S."/>
            <person name="Han J."/>
            <person name="Lapidus A."/>
            <person name="Cheng J.-F."/>
            <person name="Goodwin L."/>
            <person name="Pitluck S."/>
            <person name="Peters L."/>
            <person name="Munk A."/>
            <person name="Detter J.C."/>
            <person name="Han C."/>
            <person name="Tapia R."/>
            <person name="Land M."/>
            <person name="Hauser L."/>
            <person name="Kyrpides N."/>
            <person name="Ivanova N."/>
            <person name="Ovchinnikova G."/>
            <person name="Pagani I."/>
            <person name="Mead D."/>
            <person name="Brumm P."/>
            <person name="Woyke T."/>
        </authorList>
    </citation>
    <scope>NUCLEOTIDE SEQUENCE [LARGE SCALE GENOMIC DNA]</scope>
    <source>
        <strain evidence="5">ATCC 13127 / NRRL B-14078</strain>
    </source>
</reference>
<dbReference type="AlphaFoldDB" id="F8A6R5"/>
<dbReference type="InterPro" id="IPR037359">
    <property type="entry name" value="NST/OST"/>
</dbReference>
<sequence length="289" mass="32700">MSSTRTLVGRARQALPEPAVGATRSVVRAWGMATADLRLLPSIVIVGAQRAGTTTLFRLFSDHPSVLRATLSKGVGYFDLSYHRGPRWYRAHFPLRRPSRTPYVTFESSGYYSFHPLAIDRLAADLPDAHVVYMVRNPVDRAYSAHRHELARGFETEEFARAIELEPERLAGEVDKILADPRYESLHHRHHAYLARSRYSEQVARMHAALGPDRVHVVDADAFFAAPQEVFADLQRAVGLPVWTPASVEQWNARARDPLDPVLRAELMDHFAPYDDELSRLTGRAPSWR</sequence>
<dbReference type="RefSeq" id="WP_013882648.1">
    <property type="nucleotide sequence ID" value="NC_015671.1"/>
</dbReference>
<proteinExistence type="predicted"/>
<name>F8A6R5_CELGA</name>
<accession>F8A6R5</accession>
<dbReference type="SUPFAM" id="SSF52540">
    <property type="entry name" value="P-loop containing nucleoside triphosphate hydrolases"/>
    <property type="match status" value="1"/>
</dbReference>
<dbReference type="Proteomes" id="UP000000485">
    <property type="component" value="Chromosome"/>
</dbReference>
<dbReference type="STRING" id="593907.Celgi_0605"/>
<dbReference type="OrthoDB" id="4508169at2"/>
<keyword evidence="5" id="KW-1185">Reference proteome</keyword>
<evidence type="ECO:0000256" key="2">
    <source>
        <dbReference type="ARBA" id="ARBA00023180"/>
    </source>
</evidence>
<feature type="domain" description="Sulfotransferase" evidence="3">
    <location>
        <begin position="41"/>
        <end position="241"/>
    </location>
</feature>
<dbReference type="GO" id="GO:0008146">
    <property type="term" value="F:sulfotransferase activity"/>
    <property type="evidence" value="ECO:0007669"/>
    <property type="project" value="InterPro"/>
</dbReference>
<keyword evidence="2" id="KW-0325">Glycoprotein</keyword>
<dbReference type="PANTHER" id="PTHR10605">
    <property type="entry name" value="HEPARAN SULFATE SULFOTRANSFERASE"/>
    <property type="match status" value="1"/>
</dbReference>
<evidence type="ECO:0000313" key="4">
    <source>
        <dbReference type="EMBL" id="AEI11125.1"/>
    </source>
</evidence>
<dbReference type="Pfam" id="PF00685">
    <property type="entry name" value="Sulfotransfer_1"/>
    <property type="match status" value="1"/>
</dbReference>
<dbReference type="EMBL" id="CP002665">
    <property type="protein sequence ID" value="AEI11125.1"/>
    <property type="molecule type" value="Genomic_DNA"/>
</dbReference>
<dbReference type="InterPro" id="IPR027417">
    <property type="entry name" value="P-loop_NTPase"/>
</dbReference>
<dbReference type="KEGG" id="cga:Celgi_0605"/>
<organism evidence="4 5">
    <name type="scientific">Cellulomonas gilvus (strain ATCC 13127 / NRRL B-14078)</name>
    <name type="common">Cellvibrio gilvus</name>
    <dbReference type="NCBI Taxonomy" id="593907"/>
    <lineage>
        <taxon>Bacteria</taxon>
        <taxon>Bacillati</taxon>
        <taxon>Actinomycetota</taxon>
        <taxon>Actinomycetes</taxon>
        <taxon>Micrococcales</taxon>
        <taxon>Cellulomonadaceae</taxon>
        <taxon>Cellulomonas</taxon>
    </lineage>
</organism>
<gene>
    <name evidence="4" type="ordered locus">Celgi_0605</name>
</gene>
<protein>
    <submittedName>
        <fullName evidence="4">Sulfotransferase</fullName>
    </submittedName>
</protein>
<dbReference type="PANTHER" id="PTHR10605:SF56">
    <property type="entry name" value="BIFUNCTIONAL HEPARAN SULFATE N-DEACETYLASE_N-SULFOTRANSFERASE"/>
    <property type="match status" value="1"/>
</dbReference>
<evidence type="ECO:0000313" key="5">
    <source>
        <dbReference type="Proteomes" id="UP000000485"/>
    </source>
</evidence>
<dbReference type="HOGENOM" id="CLU_017703_1_2_11"/>
<evidence type="ECO:0000259" key="3">
    <source>
        <dbReference type="Pfam" id="PF00685"/>
    </source>
</evidence>
<dbReference type="eggNOG" id="COG2226">
    <property type="taxonomic scope" value="Bacteria"/>
</dbReference>